<comment type="subcellular location">
    <subcellularLocation>
        <location evidence="1">Cytoplasm</location>
    </subcellularLocation>
</comment>
<organism evidence="4 5">
    <name type="scientific">Hirsutella rhossiliensis</name>
    <dbReference type="NCBI Taxonomy" id="111463"/>
    <lineage>
        <taxon>Eukaryota</taxon>
        <taxon>Fungi</taxon>
        <taxon>Dikarya</taxon>
        <taxon>Ascomycota</taxon>
        <taxon>Pezizomycotina</taxon>
        <taxon>Sordariomycetes</taxon>
        <taxon>Hypocreomycetidae</taxon>
        <taxon>Hypocreales</taxon>
        <taxon>Ophiocordycipitaceae</taxon>
        <taxon>Hirsutella</taxon>
    </lineage>
</organism>
<dbReference type="GO" id="GO:0005737">
    <property type="term" value="C:cytoplasm"/>
    <property type="evidence" value="ECO:0007669"/>
    <property type="project" value="UniProtKB-SubCell"/>
</dbReference>
<dbReference type="Proteomes" id="UP000824596">
    <property type="component" value="Unassembled WGS sequence"/>
</dbReference>
<keyword evidence="5" id="KW-1185">Reference proteome</keyword>
<feature type="region of interest" description="Disordered" evidence="3">
    <location>
        <begin position="300"/>
        <end position="338"/>
    </location>
</feature>
<evidence type="ECO:0000313" key="4">
    <source>
        <dbReference type="EMBL" id="KAH0967480.1"/>
    </source>
</evidence>
<comment type="caution">
    <text evidence="4">The sequence shown here is derived from an EMBL/GenBank/DDBJ whole genome shotgun (WGS) entry which is preliminary data.</text>
</comment>
<dbReference type="OrthoDB" id="302966at2759"/>
<name>A0A9P8N607_9HYPO</name>
<proteinExistence type="predicted"/>
<protein>
    <submittedName>
        <fullName evidence="4">RING-15 protein</fullName>
    </submittedName>
</protein>
<evidence type="ECO:0000256" key="2">
    <source>
        <dbReference type="ARBA" id="ARBA00022490"/>
    </source>
</evidence>
<evidence type="ECO:0000313" key="5">
    <source>
        <dbReference type="Proteomes" id="UP000824596"/>
    </source>
</evidence>
<dbReference type="PANTHER" id="PTHR12983">
    <property type="entry name" value="RING FINGER 10 FAMILY MEMBER"/>
    <property type="match status" value="1"/>
</dbReference>
<dbReference type="RefSeq" id="XP_044724993.1">
    <property type="nucleotide sequence ID" value="XM_044858593.1"/>
</dbReference>
<feature type="region of interest" description="Disordered" evidence="3">
    <location>
        <begin position="201"/>
        <end position="238"/>
    </location>
</feature>
<dbReference type="GO" id="GO:0045944">
    <property type="term" value="P:positive regulation of transcription by RNA polymerase II"/>
    <property type="evidence" value="ECO:0007669"/>
    <property type="project" value="TreeGrafter"/>
</dbReference>
<accession>A0A9P8N607</accession>
<reference evidence="4" key="1">
    <citation type="submission" date="2021-09" db="EMBL/GenBank/DDBJ databases">
        <title>A high-quality genome of the endoparasitic fungus Hirsutella rhossiliensis with a comparison of Hirsutella genomes reveals transposable elements contributing to genome size variation.</title>
        <authorList>
            <person name="Lin R."/>
            <person name="Jiao Y."/>
            <person name="Sun X."/>
            <person name="Ling J."/>
            <person name="Xie B."/>
            <person name="Cheng X."/>
        </authorList>
    </citation>
    <scope>NUCLEOTIDE SEQUENCE</scope>
    <source>
        <strain evidence="4">HR02</strain>
    </source>
</reference>
<dbReference type="GeneID" id="68349251"/>
<keyword evidence="2" id="KW-0963">Cytoplasm</keyword>
<dbReference type="InterPro" id="IPR039739">
    <property type="entry name" value="MAG2/RNF10"/>
</dbReference>
<feature type="compositionally biased region" description="Low complexity" evidence="3">
    <location>
        <begin position="307"/>
        <end position="316"/>
    </location>
</feature>
<sequence>MKGTLEYMTGQFDEEIAALVQQEKEDETLFGQDGEWTQKAIKAIEAAKERIDSSENAEAAIAQPGPNPSKQPAQADFYFYSSPPHLYLSPLDIRILKTKYGSFSNFPSTLLPRVEHISTGHVVDDALRKRAKYLGHLPHGCVISFLECDWTDIVPAETLESFSSEIERRRKRNRDKATQEERERLQAERLEAAAIRGTLGTRRAMEPVEEEAAPRMDLSEFQPLSGQSGRTPPDPRPGFATLASMSTSPSTQRTVWGTRAIPGSPELEASQAPLPSGVDDGWLKDEELLGTAELAMQIEAIDTMETGNSASNSAGGSKKGKKKKQKITLMSTGGRRGN</sequence>
<evidence type="ECO:0000256" key="3">
    <source>
        <dbReference type="SAM" id="MobiDB-lite"/>
    </source>
</evidence>
<evidence type="ECO:0000256" key="1">
    <source>
        <dbReference type="ARBA" id="ARBA00004496"/>
    </source>
</evidence>
<dbReference type="GO" id="GO:0000976">
    <property type="term" value="F:transcription cis-regulatory region binding"/>
    <property type="evidence" value="ECO:0007669"/>
    <property type="project" value="TreeGrafter"/>
</dbReference>
<gene>
    <name evidence="4" type="ORF">HRG_00122</name>
</gene>
<dbReference type="EMBL" id="JAIZPD010000001">
    <property type="protein sequence ID" value="KAH0967480.1"/>
    <property type="molecule type" value="Genomic_DNA"/>
</dbReference>
<feature type="region of interest" description="Disordered" evidence="3">
    <location>
        <begin position="263"/>
        <end position="282"/>
    </location>
</feature>
<dbReference type="AlphaFoldDB" id="A0A9P8N607"/>
<dbReference type="PANTHER" id="PTHR12983:SF9">
    <property type="entry name" value="E3 UBIQUITIN-PROTEIN LIGASE RNF10"/>
    <property type="match status" value="1"/>
</dbReference>